<comment type="caution">
    <text evidence="1">The sequence shown here is derived from an EMBL/GenBank/DDBJ whole genome shotgun (WGS) entry which is preliminary data.</text>
</comment>
<evidence type="ECO:0000313" key="2">
    <source>
        <dbReference type="Proteomes" id="UP000623461"/>
    </source>
</evidence>
<dbReference type="EMBL" id="BMNZ01000007">
    <property type="protein sequence ID" value="GGN05607.1"/>
    <property type="molecule type" value="Genomic_DNA"/>
</dbReference>
<accession>A0ABQ2IC91</accession>
<sequence>MTDEWRLLLGYERCETTTMPLWPKDYDGALVDHRLDPYRDRAAVVSDNGEPAMQVFIQVDLERKQTAGHLWWRRWSHPREFVVLHMLMCDGVQTDSWLSDEVLGDELDDWSQGRFMWDGKPMRIDWCDATKSEALRNELGLDER</sequence>
<proteinExistence type="predicted"/>
<reference evidence="2" key="1">
    <citation type="journal article" date="2019" name="Int. J. Syst. Evol. Microbiol.">
        <title>The Global Catalogue of Microorganisms (GCM) 10K type strain sequencing project: providing services to taxonomists for standard genome sequencing and annotation.</title>
        <authorList>
            <consortium name="The Broad Institute Genomics Platform"/>
            <consortium name="The Broad Institute Genome Sequencing Center for Infectious Disease"/>
            <person name="Wu L."/>
            <person name="Ma J."/>
        </authorList>
    </citation>
    <scope>NUCLEOTIDE SEQUENCE [LARGE SCALE GENOMIC DNA]</scope>
    <source>
        <strain evidence="2">JCM 1365</strain>
    </source>
</reference>
<gene>
    <name evidence="1" type="ORF">GCM10009721_36430</name>
</gene>
<protein>
    <submittedName>
        <fullName evidence="1">Uncharacterized protein</fullName>
    </submittedName>
</protein>
<dbReference type="Proteomes" id="UP000623461">
    <property type="component" value="Unassembled WGS sequence"/>
</dbReference>
<name>A0ABQ2IC91_9MICO</name>
<keyword evidence="2" id="KW-1185">Reference proteome</keyword>
<evidence type="ECO:0000313" key="1">
    <source>
        <dbReference type="EMBL" id="GGN05607.1"/>
    </source>
</evidence>
<organism evidence="1 2">
    <name type="scientific">Terrabacter tumescens</name>
    <dbReference type="NCBI Taxonomy" id="60443"/>
    <lineage>
        <taxon>Bacteria</taxon>
        <taxon>Bacillati</taxon>
        <taxon>Actinomycetota</taxon>
        <taxon>Actinomycetes</taxon>
        <taxon>Micrococcales</taxon>
        <taxon>Intrasporangiaceae</taxon>
        <taxon>Terrabacter</taxon>
    </lineage>
</organism>